<feature type="transmembrane region" description="Helical" evidence="1">
    <location>
        <begin position="6"/>
        <end position="39"/>
    </location>
</feature>
<evidence type="ECO:0000313" key="2">
    <source>
        <dbReference type="EMBL" id="CEA05194.1"/>
    </source>
</evidence>
<sequence>MDSLIGWFVLLAIAFAVVSFIITVMVTYWFVIAAVTALIAGIKLYPTRIKPWLEEVKVQLAIKKADAALKKSGQLLAGWEDYITVNKLLPPLVQQHNAPHYYDIIAYVRDGDIKREVYFVFDKNRMMLQDMAKDCQTFSKKTTISAVTQSKITALWQELQLINTNIMAEIMNHAQTIDQEYLADSREERAIMDEIIAEKKH</sequence>
<keyword evidence="1" id="KW-0472">Membrane</keyword>
<evidence type="ECO:0000256" key="1">
    <source>
        <dbReference type="SAM" id="Phobius"/>
    </source>
</evidence>
<dbReference type="EMBL" id="LN483077">
    <property type="protein sequence ID" value="CEA05194.1"/>
    <property type="molecule type" value="Genomic_DNA"/>
</dbReference>
<name>A0A078MFW4_9BACL</name>
<proteinExistence type="predicted"/>
<reference evidence="2" key="1">
    <citation type="submission" date="2014-07" db="EMBL/GenBank/DDBJ databases">
        <authorList>
            <person name="Urmite Genomes Urmite Genomes"/>
        </authorList>
    </citation>
    <scope>NUCLEOTIDE SEQUENCE</scope>
    <source>
        <strain evidence="2">13S34_air</strain>
    </source>
</reference>
<protein>
    <submittedName>
        <fullName evidence="2">Uncharacterized protein</fullName>
    </submittedName>
</protein>
<dbReference type="PATRIC" id="fig|1461583.4.peg.2253"/>
<accession>A0A078MFW4</accession>
<keyword evidence="1" id="KW-1133">Transmembrane helix</keyword>
<keyword evidence="1" id="KW-0812">Transmembrane</keyword>
<dbReference type="AlphaFoldDB" id="A0A078MFW4"/>
<dbReference type="HOGENOM" id="CLU_1359033_0_0_9"/>
<gene>
    <name evidence="2" type="ORF">BN1050_02338</name>
</gene>
<organism evidence="2">
    <name type="scientific">Metalysinibacillus saudimassiliensis</name>
    <dbReference type="NCBI Taxonomy" id="1461583"/>
    <lineage>
        <taxon>Bacteria</taxon>
        <taxon>Bacillati</taxon>
        <taxon>Bacillota</taxon>
        <taxon>Bacilli</taxon>
        <taxon>Bacillales</taxon>
        <taxon>Caryophanaceae</taxon>
        <taxon>Metalysinibacillus</taxon>
    </lineage>
</organism>